<dbReference type="InterPro" id="IPR013783">
    <property type="entry name" value="Ig-like_fold"/>
</dbReference>
<protein>
    <recommendedName>
        <fullName evidence="11">Ig-like domain-containing protein</fullName>
    </recommendedName>
</protein>
<evidence type="ECO:0000313" key="12">
    <source>
        <dbReference type="Ensembl" id="ENSMCSP00000017657.1"/>
    </source>
</evidence>
<dbReference type="SMART" id="SM00409">
    <property type="entry name" value="IG"/>
    <property type="match status" value="2"/>
</dbReference>
<keyword evidence="9" id="KW-0393">Immunoglobulin domain</keyword>
<dbReference type="Ensembl" id="ENSMCST00000018106.1">
    <property type="protein sequence ID" value="ENSMCSP00000017657.1"/>
    <property type="gene ID" value="ENSMCSG00000012282.1"/>
</dbReference>
<feature type="compositionally biased region" description="Basic and acidic residues" evidence="10">
    <location>
        <begin position="234"/>
        <end position="243"/>
    </location>
</feature>
<evidence type="ECO:0000256" key="2">
    <source>
        <dbReference type="ARBA" id="ARBA00022614"/>
    </source>
</evidence>
<dbReference type="PROSITE" id="PS50835">
    <property type="entry name" value="IG_LIKE"/>
    <property type="match status" value="2"/>
</dbReference>
<feature type="domain" description="Ig-like" evidence="11">
    <location>
        <begin position="20"/>
        <end position="105"/>
    </location>
</feature>
<keyword evidence="5" id="KW-0677">Repeat</keyword>
<name>A0A8C5U579_9PASS</name>
<dbReference type="InterPro" id="IPR013098">
    <property type="entry name" value="Ig_I-set"/>
</dbReference>
<reference evidence="12" key="2">
    <citation type="submission" date="2025-09" db="UniProtKB">
        <authorList>
            <consortium name="Ensembl"/>
        </authorList>
    </citation>
    <scope>IDENTIFICATION</scope>
</reference>
<evidence type="ECO:0000256" key="9">
    <source>
        <dbReference type="ARBA" id="ARBA00023319"/>
    </source>
</evidence>
<dbReference type="GO" id="GO:0016020">
    <property type="term" value="C:membrane"/>
    <property type="evidence" value="ECO:0007669"/>
    <property type="project" value="UniProtKB-SubCell"/>
</dbReference>
<dbReference type="InterPro" id="IPR050467">
    <property type="entry name" value="LRFN"/>
</dbReference>
<keyword evidence="2" id="KW-0433">Leucine-rich repeat</keyword>
<reference evidence="12" key="1">
    <citation type="submission" date="2025-08" db="UniProtKB">
        <authorList>
            <consortium name="Ensembl"/>
        </authorList>
    </citation>
    <scope>IDENTIFICATION</scope>
</reference>
<dbReference type="InterPro" id="IPR003599">
    <property type="entry name" value="Ig_sub"/>
</dbReference>
<dbReference type="AlphaFoldDB" id="A0A8C5U579"/>
<dbReference type="PANTHER" id="PTHR45842">
    <property type="entry name" value="SYNAPTIC ADHESION-LIKE MOLECULE SALM"/>
    <property type="match status" value="1"/>
</dbReference>
<dbReference type="InterPro" id="IPR003598">
    <property type="entry name" value="Ig_sub2"/>
</dbReference>
<organism evidence="12 13">
    <name type="scientific">Malurus cyaneus samueli</name>
    <dbReference type="NCBI Taxonomy" id="2593467"/>
    <lineage>
        <taxon>Eukaryota</taxon>
        <taxon>Metazoa</taxon>
        <taxon>Chordata</taxon>
        <taxon>Craniata</taxon>
        <taxon>Vertebrata</taxon>
        <taxon>Euteleostomi</taxon>
        <taxon>Archelosauria</taxon>
        <taxon>Archosauria</taxon>
        <taxon>Dinosauria</taxon>
        <taxon>Saurischia</taxon>
        <taxon>Theropoda</taxon>
        <taxon>Coelurosauria</taxon>
        <taxon>Aves</taxon>
        <taxon>Neognathae</taxon>
        <taxon>Neoaves</taxon>
        <taxon>Telluraves</taxon>
        <taxon>Australaves</taxon>
        <taxon>Passeriformes</taxon>
        <taxon>Meliphagoidea</taxon>
        <taxon>Maluridae</taxon>
        <taxon>Malurus</taxon>
    </lineage>
</organism>
<comment type="subcellular location">
    <subcellularLocation>
        <location evidence="1">Membrane</location>
        <topology evidence="1">Single-pass membrane protein</topology>
    </subcellularLocation>
</comment>
<sequence>TAEGTVLWKKLLCHVTLPTPSVSVFTPSSCFRNYFPLSVPTIGWEVGSTSTPTDPDCKASGWPVPRLSWALPDGTRLSTGLAHAGLYTCYAHNALGSAEMRIQLTVLAAAPRIKHKDKTSRLTVTAGDAALLDCEADGEPRPWISWLLPSGDTISSSAERLSLHPNGSLSIAQAGPPDAGQYVCAARNPGGADTKLYELRVAPKPPTINGLHAGIWLQLRSGHECPNTPPSVRSDGERTEEGTGRSALALPAS</sequence>
<dbReference type="InterPro" id="IPR007110">
    <property type="entry name" value="Ig-like_dom"/>
</dbReference>
<dbReference type="FunFam" id="2.60.40.10:FF:000076">
    <property type="entry name" value="Leucine-rich repeat and Ig domain-containing 4"/>
    <property type="match status" value="1"/>
</dbReference>
<dbReference type="Pfam" id="PF07679">
    <property type="entry name" value="I-set"/>
    <property type="match status" value="1"/>
</dbReference>
<evidence type="ECO:0000313" key="13">
    <source>
        <dbReference type="Proteomes" id="UP000694560"/>
    </source>
</evidence>
<dbReference type="SUPFAM" id="SSF48726">
    <property type="entry name" value="Immunoglobulin"/>
    <property type="match status" value="2"/>
</dbReference>
<dbReference type="SMART" id="SM00408">
    <property type="entry name" value="IGc2"/>
    <property type="match status" value="2"/>
</dbReference>
<dbReference type="PANTHER" id="PTHR45842:SF22">
    <property type="entry name" value="INSULIN-LIKE GROWTH FACTOR-BINDING PROTEIN COMPLEX ACID LABILE SUBUNIT ISOFORM X1"/>
    <property type="match status" value="1"/>
</dbReference>
<dbReference type="InterPro" id="IPR036179">
    <property type="entry name" value="Ig-like_dom_sf"/>
</dbReference>
<evidence type="ECO:0000256" key="1">
    <source>
        <dbReference type="ARBA" id="ARBA00004167"/>
    </source>
</evidence>
<evidence type="ECO:0000256" key="4">
    <source>
        <dbReference type="ARBA" id="ARBA00022729"/>
    </source>
</evidence>
<evidence type="ECO:0000256" key="6">
    <source>
        <dbReference type="ARBA" id="ARBA00022989"/>
    </source>
</evidence>
<keyword evidence="7" id="KW-0472">Membrane</keyword>
<evidence type="ECO:0000256" key="10">
    <source>
        <dbReference type="SAM" id="MobiDB-lite"/>
    </source>
</evidence>
<accession>A0A8C5U579</accession>
<feature type="region of interest" description="Disordered" evidence="10">
    <location>
        <begin position="226"/>
        <end position="253"/>
    </location>
</feature>
<evidence type="ECO:0000256" key="8">
    <source>
        <dbReference type="ARBA" id="ARBA00023157"/>
    </source>
</evidence>
<keyword evidence="13" id="KW-1185">Reference proteome</keyword>
<evidence type="ECO:0000259" key="11">
    <source>
        <dbReference type="PROSITE" id="PS50835"/>
    </source>
</evidence>
<evidence type="ECO:0000256" key="7">
    <source>
        <dbReference type="ARBA" id="ARBA00023136"/>
    </source>
</evidence>
<evidence type="ECO:0000256" key="5">
    <source>
        <dbReference type="ARBA" id="ARBA00022737"/>
    </source>
</evidence>
<keyword evidence="6" id="KW-1133">Transmembrane helix</keyword>
<dbReference type="Gene3D" id="2.60.40.10">
    <property type="entry name" value="Immunoglobulins"/>
    <property type="match status" value="2"/>
</dbReference>
<proteinExistence type="predicted"/>
<dbReference type="Proteomes" id="UP000694560">
    <property type="component" value="Unplaced"/>
</dbReference>
<keyword evidence="4" id="KW-0732">Signal</keyword>
<evidence type="ECO:0000256" key="3">
    <source>
        <dbReference type="ARBA" id="ARBA00022692"/>
    </source>
</evidence>
<keyword evidence="8" id="KW-1015">Disulfide bond</keyword>
<keyword evidence="3" id="KW-0812">Transmembrane</keyword>
<feature type="domain" description="Ig-like" evidence="11">
    <location>
        <begin position="111"/>
        <end position="202"/>
    </location>
</feature>